<accession>A0A221SYE7</accession>
<feature type="transmembrane region" description="Helical" evidence="1">
    <location>
        <begin position="192"/>
        <end position="213"/>
    </location>
</feature>
<dbReference type="RefSeq" id="WP_051307980.1">
    <property type="nucleotide sequence ID" value="NZ_CP021081.1"/>
</dbReference>
<dbReference type="EMBL" id="CP021081">
    <property type="protein sequence ID" value="ASN81640.1"/>
    <property type="molecule type" value="Genomic_DNA"/>
</dbReference>
<feature type="transmembrane region" description="Helical" evidence="1">
    <location>
        <begin position="117"/>
        <end position="139"/>
    </location>
</feature>
<evidence type="ECO:0000313" key="3">
    <source>
        <dbReference type="Proteomes" id="UP000259030"/>
    </source>
</evidence>
<reference evidence="2 3" key="1">
    <citation type="submission" date="2017-05" db="EMBL/GenBank/DDBJ databases">
        <title>The complete genome sequence of Deinococcus ficus isolated from the rhizosphere of the Ficus religiosa L. in Taiwan.</title>
        <authorList>
            <person name="Wu K.-M."/>
            <person name="Liao T.-L."/>
            <person name="Liu Y.-M."/>
            <person name="Young C.-C."/>
            <person name="Tsai S.-F."/>
        </authorList>
    </citation>
    <scope>NUCLEOTIDE SEQUENCE [LARGE SCALE GENOMIC DNA]</scope>
    <source>
        <strain evidence="2 3">CC-FR2-10</strain>
    </source>
</reference>
<dbReference type="Proteomes" id="UP000259030">
    <property type="component" value="Chromosome"/>
</dbReference>
<sequence length="220" mass="23736">MTPPAEARTPADRHWLDIATHGLTPEAAARVQTEYLTHQHDALDAGEPDAGLQTTWGDPHTVNRALRRAHLTRREAALLPSGYAAGWPGLRAALIEDSAFLCGVLCVGLTDLIRGEAVQALLLGVILGLLTAVLLRWRLLSRPALHAAARAALFWTLKPITLVALLMLAGLLHTLATEGFGPVRAFLQTPSWGPALMTLYFGYHALNLLRAVAAARKLMT</sequence>
<keyword evidence="1" id="KW-1133">Transmembrane helix</keyword>
<evidence type="ECO:0000313" key="2">
    <source>
        <dbReference type="EMBL" id="ASN81640.1"/>
    </source>
</evidence>
<organism evidence="2 3">
    <name type="scientific">Deinococcus ficus</name>
    <dbReference type="NCBI Taxonomy" id="317577"/>
    <lineage>
        <taxon>Bacteria</taxon>
        <taxon>Thermotogati</taxon>
        <taxon>Deinococcota</taxon>
        <taxon>Deinococci</taxon>
        <taxon>Deinococcales</taxon>
        <taxon>Deinococcaceae</taxon>
        <taxon>Deinococcus</taxon>
    </lineage>
</organism>
<feature type="transmembrane region" description="Helical" evidence="1">
    <location>
        <begin position="151"/>
        <end position="172"/>
    </location>
</feature>
<protein>
    <submittedName>
        <fullName evidence="2">Uncharacterized protein</fullName>
    </submittedName>
</protein>
<keyword evidence="3" id="KW-1185">Reference proteome</keyword>
<evidence type="ECO:0000256" key="1">
    <source>
        <dbReference type="SAM" id="Phobius"/>
    </source>
</evidence>
<keyword evidence="1" id="KW-0472">Membrane</keyword>
<dbReference type="KEGG" id="dfc:DFI_12115"/>
<keyword evidence="1" id="KW-0812">Transmembrane</keyword>
<gene>
    <name evidence="2" type="ORF">DFI_12115</name>
</gene>
<name>A0A221SYE7_9DEIO</name>
<proteinExistence type="predicted"/>
<dbReference type="AlphaFoldDB" id="A0A221SYE7"/>